<dbReference type="Gene3D" id="3.40.50.620">
    <property type="entry name" value="HUPs"/>
    <property type="match status" value="1"/>
</dbReference>
<dbReference type="InterPro" id="IPR004511">
    <property type="entry name" value="PAPS/APS_Rdtase"/>
</dbReference>
<keyword evidence="7" id="KW-0486">Methionine biosynthesis</keyword>
<dbReference type="NCBIfam" id="TIGR00434">
    <property type="entry name" value="cysH"/>
    <property type="match status" value="1"/>
</dbReference>
<dbReference type="GO" id="GO:0019344">
    <property type="term" value="P:cysteine biosynthetic process"/>
    <property type="evidence" value="ECO:0007669"/>
    <property type="project" value="UniProtKB-KW"/>
</dbReference>
<evidence type="ECO:0000256" key="4">
    <source>
        <dbReference type="ARBA" id="ARBA00022605"/>
    </source>
</evidence>
<keyword evidence="6" id="KW-0560">Oxidoreductase</keyword>
<dbReference type="SUPFAM" id="SSF52402">
    <property type="entry name" value="Adenine nucleotide alpha hydrolases-like"/>
    <property type="match status" value="1"/>
</dbReference>
<keyword evidence="8" id="KW-0198">Cysteine biosynthesis</keyword>
<dbReference type="GO" id="GO:0019379">
    <property type="term" value="P:sulfate assimilation, phosphoadenylyl sulfate reduction by phosphoadenylyl-sulfate reductase (thioredoxin)"/>
    <property type="evidence" value="ECO:0007669"/>
    <property type="project" value="InterPro"/>
</dbReference>
<dbReference type="Pfam" id="PF01507">
    <property type="entry name" value="PAPS_reduct"/>
    <property type="match status" value="1"/>
</dbReference>
<evidence type="ECO:0000256" key="10">
    <source>
        <dbReference type="ARBA" id="ARBA00078053"/>
    </source>
</evidence>
<name>A0AAN7UJ37_9PEZI</name>
<evidence type="ECO:0000259" key="14">
    <source>
        <dbReference type="Pfam" id="PF01507"/>
    </source>
</evidence>
<evidence type="ECO:0000256" key="6">
    <source>
        <dbReference type="ARBA" id="ARBA00023002"/>
    </source>
</evidence>
<dbReference type="PANTHER" id="PTHR46509">
    <property type="entry name" value="PHOSPHOADENOSINE PHOSPHOSULFATE REDUCTASE"/>
    <property type="match status" value="1"/>
</dbReference>
<comment type="similarity">
    <text evidence="2">Belongs to the PAPS reductase family. CysH subfamily.</text>
</comment>
<evidence type="ECO:0000313" key="16">
    <source>
        <dbReference type="Proteomes" id="UP001305414"/>
    </source>
</evidence>
<sequence length="366" mass="41516">MEIHHHEQPDSGYASHRSSFESFSMPPKIKLTELHLKHLNEQFEKLSPQDILRTSKLLFPNLYQTTAFGLTGLVTLDMLSKLHAETPGSSPVEVIFLDTLYHFQETHQLIERVKEHYPSIQVHTFLPNGCSTASEFEERYGNKLWEFNSERYDYLAKVEPQQRSYHTLDVAAVLTGRRRSQGAARGNIPIVEMDYERGVVKINPLAQWSFDQVHQYIKDNNVPYNVLLDQGYKSIGDWHSTQPVADGEDERNGRWKGQQKTECGIHNKQSRYATYLMELAKKQAEEESAATQEGEAAKPRATALSLPSMAANTTSAAPDTTPLLTVEAIVAVPGRLRRLPRVTSSGRRIGFSRRGSRTEKYSCIVQ</sequence>
<protein>
    <recommendedName>
        <fullName evidence="3">phosphoadenylyl-sulfate reductase (thioredoxin)</fullName>
        <ecNumber evidence="3">1.8.4.8</ecNumber>
    </recommendedName>
    <alternativeName>
        <fullName evidence="10">3'-phosphoadenylylsulfate reductase</fullName>
    </alternativeName>
    <alternativeName>
        <fullName evidence="12">PAPS reductase, thioredoxin dependent</fullName>
    </alternativeName>
    <alternativeName>
        <fullName evidence="11">PAdoPS reductase</fullName>
    </alternativeName>
</protein>
<reference evidence="15 16" key="1">
    <citation type="submission" date="2023-10" db="EMBL/GenBank/DDBJ databases">
        <title>Draft genome sequence of Xylaria bambusicola isolate GMP-LS, the root and basal stem rot pathogen of sugarcane in Indonesia.</title>
        <authorList>
            <person name="Selvaraj P."/>
            <person name="Muralishankar V."/>
            <person name="Muruganantham S."/>
            <person name="Sp S."/>
            <person name="Haryani S."/>
            <person name="Lau K.J.X."/>
            <person name="Naqvi N.I."/>
        </authorList>
    </citation>
    <scope>NUCLEOTIDE SEQUENCE [LARGE SCALE GENOMIC DNA]</scope>
    <source>
        <strain evidence="15">GMP-LS</strain>
    </source>
</reference>
<dbReference type="GO" id="GO:0009086">
    <property type="term" value="P:methionine biosynthetic process"/>
    <property type="evidence" value="ECO:0007669"/>
    <property type="project" value="UniProtKB-KW"/>
</dbReference>
<accession>A0AAN7UJ37</accession>
<evidence type="ECO:0000256" key="7">
    <source>
        <dbReference type="ARBA" id="ARBA00023167"/>
    </source>
</evidence>
<evidence type="ECO:0000256" key="1">
    <source>
        <dbReference type="ARBA" id="ARBA00004848"/>
    </source>
</evidence>
<dbReference type="FunFam" id="3.40.50.620:FF:000151">
    <property type="entry name" value="Phosphoadenosine phosphosulfate reductase"/>
    <property type="match status" value="1"/>
</dbReference>
<evidence type="ECO:0000256" key="11">
    <source>
        <dbReference type="ARBA" id="ARBA00082472"/>
    </source>
</evidence>
<proteinExistence type="inferred from homology"/>
<dbReference type="InterPro" id="IPR011800">
    <property type="entry name" value="PAPS_reductase_CysH"/>
</dbReference>
<dbReference type="PANTHER" id="PTHR46509:SF1">
    <property type="entry name" value="PHOSPHOADENOSINE PHOSPHOSULFATE REDUCTASE"/>
    <property type="match status" value="1"/>
</dbReference>
<dbReference type="HAMAP" id="MF_00063">
    <property type="entry name" value="CysH"/>
    <property type="match status" value="1"/>
</dbReference>
<dbReference type="NCBIfam" id="NF002537">
    <property type="entry name" value="PRK02090.1"/>
    <property type="match status" value="1"/>
</dbReference>
<dbReference type="GO" id="GO:0004604">
    <property type="term" value="F:phosphoadenylyl-sulfate reductase (thioredoxin) activity"/>
    <property type="evidence" value="ECO:0007669"/>
    <property type="project" value="UniProtKB-EC"/>
</dbReference>
<dbReference type="InterPro" id="IPR002500">
    <property type="entry name" value="PAPS_reduct_dom"/>
</dbReference>
<dbReference type="InterPro" id="IPR014729">
    <property type="entry name" value="Rossmann-like_a/b/a_fold"/>
</dbReference>
<dbReference type="CDD" id="cd23945">
    <property type="entry name" value="PAPS_reductase"/>
    <property type="match status" value="1"/>
</dbReference>
<dbReference type="AlphaFoldDB" id="A0AAN7UJ37"/>
<keyword evidence="5" id="KW-0521">NADP</keyword>
<feature type="region of interest" description="Disordered" evidence="13">
    <location>
        <begin position="241"/>
        <end position="260"/>
    </location>
</feature>
<comment type="pathway">
    <text evidence="1">Sulfur metabolism; hydrogen sulfide biosynthesis; sulfite from sulfate: step 3/3.</text>
</comment>
<keyword evidence="16" id="KW-1185">Reference proteome</keyword>
<evidence type="ECO:0000256" key="9">
    <source>
        <dbReference type="ARBA" id="ARBA00052536"/>
    </source>
</evidence>
<evidence type="ECO:0000313" key="15">
    <source>
        <dbReference type="EMBL" id="KAK5627001.1"/>
    </source>
</evidence>
<keyword evidence="4" id="KW-0028">Amino-acid biosynthesis</keyword>
<evidence type="ECO:0000256" key="12">
    <source>
        <dbReference type="ARBA" id="ARBA00082553"/>
    </source>
</evidence>
<comment type="catalytic activity">
    <reaction evidence="9">
        <text>[thioredoxin]-disulfide + sulfite + adenosine 3',5'-bisphosphate + 2 H(+) = [thioredoxin]-dithiol + 3'-phosphoadenylyl sulfate</text>
        <dbReference type="Rhea" id="RHEA:11724"/>
        <dbReference type="Rhea" id="RHEA-COMP:10698"/>
        <dbReference type="Rhea" id="RHEA-COMP:10700"/>
        <dbReference type="ChEBI" id="CHEBI:15378"/>
        <dbReference type="ChEBI" id="CHEBI:17359"/>
        <dbReference type="ChEBI" id="CHEBI:29950"/>
        <dbReference type="ChEBI" id="CHEBI:50058"/>
        <dbReference type="ChEBI" id="CHEBI:58339"/>
        <dbReference type="ChEBI" id="CHEBI:58343"/>
        <dbReference type="EC" id="1.8.4.8"/>
    </reaction>
</comment>
<gene>
    <name evidence="15" type="ORF">RRF57_002716</name>
</gene>
<evidence type="ECO:0000256" key="13">
    <source>
        <dbReference type="SAM" id="MobiDB-lite"/>
    </source>
</evidence>
<comment type="caution">
    <text evidence="15">The sequence shown here is derived from an EMBL/GenBank/DDBJ whole genome shotgun (WGS) entry which is preliminary data.</text>
</comment>
<evidence type="ECO:0000256" key="8">
    <source>
        <dbReference type="ARBA" id="ARBA00023192"/>
    </source>
</evidence>
<feature type="domain" description="Phosphoadenosine phosphosulphate reductase" evidence="14">
    <location>
        <begin position="62"/>
        <end position="243"/>
    </location>
</feature>
<evidence type="ECO:0000256" key="5">
    <source>
        <dbReference type="ARBA" id="ARBA00022857"/>
    </source>
</evidence>
<dbReference type="EMBL" id="JAWHQM010000004">
    <property type="protein sequence ID" value="KAK5627001.1"/>
    <property type="molecule type" value="Genomic_DNA"/>
</dbReference>
<organism evidence="15 16">
    <name type="scientific">Xylaria bambusicola</name>
    <dbReference type="NCBI Taxonomy" id="326684"/>
    <lineage>
        <taxon>Eukaryota</taxon>
        <taxon>Fungi</taxon>
        <taxon>Dikarya</taxon>
        <taxon>Ascomycota</taxon>
        <taxon>Pezizomycotina</taxon>
        <taxon>Sordariomycetes</taxon>
        <taxon>Xylariomycetidae</taxon>
        <taxon>Xylariales</taxon>
        <taxon>Xylariaceae</taxon>
        <taxon>Xylaria</taxon>
    </lineage>
</organism>
<evidence type="ECO:0000256" key="2">
    <source>
        <dbReference type="ARBA" id="ARBA00009732"/>
    </source>
</evidence>
<evidence type="ECO:0000256" key="3">
    <source>
        <dbReference type="ARBA" id="ARBA00013096"/>
    </source>
</evidence>
<dbReference type="EC" id="1.8.4.8" evidence="3"/>
<dbReference type="NCBIfam" id="TIGR02057">
    <property type="entry name" value="PAPS_reductase"/>
    <property type="match status" value="1"/>
</dbReference>
<dbReference type="Proteomes" id="UP001305414">
    <property type="component" value="Unassembled WGS sequence"/>
</dbReference>
<dbReference type="GO" id="GO:0005737">
    <property type="term" value="C:cytoplasm"/>
    <property type="evidence" value="ECO:0007669"/>
    <property type="project" value="TreeGrafter"/>
</dbReference>